<dbReference type="InterPro" id="IPR001279">
    <property type="entry name" value="Metallo-B-lactamas"/>
</dbReference>
<dbReference type="Pfam" id="PF00753">
    <property type="entry name" value="Lactamase_B"/>
    <property type="match status" value="1"/>
</dbReference>
<keyword evidence="3" id="KW-0378">Hydrolase</keyword>
<evidence type="ECO:0000259" key="2">
    <source>
        <dbReference type="SMART" id="SM00849"/>
    </source>
</evidence>
<dbReference type="EMBL" id="PEBD01000002">
    <property type="protein sequence ID" value="PHV69120.1"/>
    <property type="molecule type" value="Genomic_DNA"/>
</dbReference>
<dbReference type="AlphaFoldDB" id="A0A2G3PTQ1"/>
<dbReference type="RefSeq" id="WP_099380983.1">
    <property type="nucleotide sequence ID" value="NZ_PEBD01000002.1"/>
</dbReference>
<name>A0A2G3PTQ1_WILMA</name>
<dbReference type="PANTHER" id="PTHR46233:SF1">
    <property type="entry name" value="CONSERVED PROTEIN"/>
    <property type="match status" value="1"/>
</dbReference>
<evidence type="ECO:0000313" key="3">
    <source>
        <dbReference type="EMBL" id="PHV69120.1"/>
    </source>
</evidence>
<dbReference type="SMART" id="SM00849">
    <property type="entry name" value="Lactamase_B"/>
    <property type="match status" value="1"/>
</dbReference>
<dbReference type="PANTHER" id="PTHR46233">
    <property type="entry name" value="HYDROXYACYLGLUTATHIONE HYDROLASE GLOC"/>
    <property type="match status" value="1"/>
</dbReference>
<dbReference type="CDD" id="cd06262">
    <property type="entry name" value="metallo-hydrolase-like_MBL-fold"/>
    <property type="match status" value="1"/>
</dbReference>
<feature type="region of interest" description="Disordered" evidence="1">
    <location>
        <begin position="1"/>
        <end position="26"/>
    </location>
</feature>
<feature type="domain" description="Metallo-beta-lactamase" evidence="2">
    <location>
        <begin position="40"/>
        <end position="203"/>
    </location>
</feature>
<proteinExistence type="predicted"/>
<organism evidence="3 4">
    <name type="scientific">Williamsia marianensis</name>
    <dbReference type="NCBI Taxonomy" id="85044"/>
    <lineage>
        <taxon>Bacteria</taxon>
        <taxon>Bacillati</taxon>
        <taxon>Actinomycetota</taxon>
        <taxon>Actinomycetes</taxon>
        <taxon>Mycobacteriales</taxon>
        <taxon>Nocardiaceae</taxon>
        <taxon>Williamsia</taxon>
    </lineage>
</organism>
<gene>
    <name evidence="3" type="ORF">CSW57_00435</name>
</gene>
<reference evidence="3 4" key="1">
    <citation type="submission" date="2017-10" db="EMBL/GenBank/DDBJ databases">
        <title>The draft genome sequence of Williamsia sp. BULT 1.1 isolated from the semi-arid grassland soils from South Africa.</title>
        <authorList>
            <person name="Kabwe M.H."/>
            <person name="Govender N."/>
            <person name="Mutseka Lunga P."/>
            <person name="Vikram S."/>
            <person name="Makhalanyane T.P."/>
        </authorList>
    </citation>
    <scope>NUCLEOTIDE SEQUENCE [LARGE SCALE GENOMIC DNA]</scope>
    <source>
        <strain evidence="3 4">BULT 1.1</strain>
    </source>
</reference>
<dbReference type="InterPro" id="IPR036866">
    <property type="entry name" value="RibonucZ/Hydroxyglut_hydro"/>
</dbReference>
<dbReference type="InterPro" id="IPR051453">
    <property type="entry name" value="MBL_Glyoxalase_II"/>
</dbReference>
<dbReference type="Gene3D" id="3.60.15.10">
    <property type="entry name" value="Ribonuclease Z/Hydroxyacylglutathione hydrolase-like"/>
    <property type="match status" value="1"/>
</dbReference>
<sequence>MSAAAPISDTYTGDFSESDVPQRKSTPRATIVKLSVGPMDNNVYVITCKQTGKALLIDAANDADTLVELIRNHGNIELIFTTHWHPDHWIALEEVVKATGLPTAAGRIDAEPIQVKTDRLIDEGDVIEVGELRLEAIHLKGHTDGSIALVLDDDVTHLFTGDSLFPGGVGKTHRDGDFEILLNDVTTKLFDRFDDSSVVYPGHGLDTTLGAERPHLDEWRERGW</sequence>
<accession>A0A2G3PTQ1</accession>
<evidence type="ECO:0000256" key="1">
    <source>
        <dbReference type="SAM" id="MobiDB-lite"/>
    </source>
</evidence>
<comment type="caution">
    <text evidence="3">The sequence shown here is derived from an EMBL/GenBank/DDBJ whole genome shotgun (WGS) entry which is preliminary data.</text>
</comment>
<dbReference type="Proteomes" id="UP000225108">
    <property type="component" value="Unassembled WGS sequence"/>
</dbReference>
<dbReference type="SUPFAM" id="SSF56281">
    <property type="entry name" value="Metallo-hydrolase/oxidoreductase"/>
    <property type="match status" value="1"/>
</dbReference>
<protein>
    <submittedName>
        <fullName evidence="3">MBL fold metallo-hydrolase</fullName>
    </submittedName>
</protein>
<dbReference type="GO" id="GO:0016787">
    <property type="term" value="F:hydrolase activity"/>
    <property type="evidence" value="ECO:0007669"/>
    <property type="project" value="UniProtKB-KW"/>
</dbReference>
<evidence type="ECO:0000313" key="4">
    <source>
        <dbReference type="Proteomes" id="UP000225108"/>
    </source>
</evidence>